<comment type="subcellular location">
    <subcellularLocation>
        <location evidence="3">Endoplasmic reticulum membrane</location>
        <topology evidence="3">Multi-pass membrane protein</topology>
    </subcellularLocation>
    <subcellularLocation>
        <location evidence="2">Mitochondrion outer membrane</location>
    </subcellularLocation>
</comment>
<evidence type="ECO:0000256" key="16">
    <source>
        <dbReference type="ARBA" id="ARBA00049385"/>
    </source>
</evidence>
<comment type="similarity">
    <text evidence="4">Belongs to the MAPEG family.</text>
</comment>
<protein>
    <recommendedName>
        <fullName evidence="15">Microsomal glutathione S-transferase 1</fullName>
        <ecNumber evidence="5">2.5.1.18</ecNumber>
    </recommendedName>
</protein>
<comment type="subunit">
    <text evidence="14">Homotrimer; The trimer binds only one molecule of glutathione.</text>
</comment>
<evidence type="ECO:0000256" key="10">
    <source>
        <dbReference type="ARBA" id="ARBA00022989"/>
    </source>
</evidence>
<feature type="transmembrane region" description="Helical" evidence="17">
    <location>
        <begin position="123"/>
        <end position="144"/>
    </location>
</feature>
<accession>A0A979FW22</accession>
<dbReference type="PANTHER" id="PTHR10689">
    <property type="entry name" value="MICROSOMAL GLUTATHIONE S-TRANSFERASE 1"/>
    <property type="match status" value="1"/>
</dbReference>
<evidence type="ECO:0000256" key="5">
    <source>
        <dbReference type="ARBA" id="ARBA00012452"/>
    </source>
</evidence>
<sequence length="145" mass="16453">MISNVSSVGTLVKRLVTSSDARRPDGRAARRISKKSSLDFKIFANPEDARIANVKVKTDEDVERVRRAHLNDIENIPAYWVISLIFVLTEPTAFTAKVCFYGFTAARVLHTFFYLNSLMPYRGISFIIGQILNAFMAIRCVIFFI</sequence>
<dbReference type="GO" id="GO:0004364">
    <property type="term" value="F:glutathione transferase activity"/>
    <property type="evidence" value="ECO:0007669"/>
    <property type="project" value="UniProtKB-EC"/>
</dbReference>
<organism evidence="18 19">
    <name type="scientific">Hyalella azteca</name>
    <name type="common">Amphipod</name>
    <dbReference type="NCBI Taxonomy" id="294128"/>
    <lineage>
        <taxon>Eukaryota</taxon>
        <taxon>Metazoa</taxon>
        <taxon>Ecdysozoa</taxon>
        <taxon>Arthropoda</taxon>
        <taxon>Crustacea</taxon>
        <taxon>Multicrustacea</taxon>
        <taxon>Malacostraca</taxon>
        <taxon>Eumalacostraca</taxon>
        <taxon>Peracarida</taxon>
        <taxon>Amphipoda</taxon>
        <taxon>Senticaudata</taxon>
        <taxon>Talitrida</taxon>
        <taxon>Talitroidea</taxon>
        <taxon>Hyalellidae</taxon>
        <taxon>Hyalella</taxon>
    </lineage>
</organism>
<dbReference type="SUPFAM" id="SSF161084">
    <property type="entry name" value="MAPEG domain-like"/>
    <property type="match status" value="1"/>
</dbReference>
<dbReference type="PANTHER" id="PTHR10689:SF6">
    <property type="entry name" value="MICROSOMAL GLUTATHIONE S-TRANSFERASE 1"/>
    <property type="match status" value="1"/>
</dbReference>
<evidence type="ECO:0000256" key="8">
    <source>
        <dbReference type="ARBA" id="ARBA00022787"/>
    </source>
</evidence>
<evidence type="ECO:0000256" key="4">
    <source>
        <dbReference type="ARBA" id="ARBA00010459"/>
    </source>
</evidence>
<evidence type="ECO:0000256" key="14">
    <source>
        <dbReference type="ARBA" id="ARBA00038540"/>
    </source>
</evidence>
<evidence type="ECO:0000256" key="1">
    <source>
        <dbReference type="ARBA" id="ARBA00003701"/>
    </source>
</evidence>
<dbReference type="InterPro" id="IPR023352">
    <property type="entry name" value="MAPEG-like_dom_sf"/>
</dbReference>
<dbReference type="InterPro" id="IPR040162">
    <property type="entry name" value="MGST1-like"/>
</dbReference>
<dbReference type="RefSeq" id="XP_047740586.1">
    <property type="nucleotide sequence ID" value="XM_047884630.1"/>
</dbReference>
<dbReference type="GO" id="GO:0005741">
    <property type="term" value="C:mitochondrial outer membrane"/>
    <property type="evidence" value="ECO:0007669"/>
    <property type="project" value="UniProtKB-SubCell"/>
</dbReference>
<keyword evidence="11" id="KW-0007">Acetylation</keyword>
<dbReference type="EC" id="2.5.1.18" evidence="5"/>
<gene>
    <name evidence="19" type="primary">LOC108677716</name>
</gene>
<evidence type="ECO:0000256" key="7">
    <source>
        <dbReference type="ARBA" id="ARBA00022692"/>
    </source>
</evidence>
<keyword evidence="6" id="KW-0808">Transferase</keyword>
<name>A0A979FW22_HYAAZ</name>
<evidence type="ECO:0000313" key="18">
    <source>
        <dbReference type="Proteomes" id="UP000694843"/>
    </source>
</evidence>
<dbReference type="AlphaFoldDB" id="A0A979FW22"/>
<reference evidence="19" key="1">
    <citation type="submission" date="2025-08" db="UniProtKB">
        <authorList>
            <consortium name="RefSeq"/>
        </authorList>
    </citation>
    <scope>IDENTIFICATION</scope>
    <source>
        <tissue evidence="19">Whole organism</tissue>
    </source>
</reference>
<evidence type="ECO:0000256" key="2">
    <source>
        <dbReference type="ARBA" id="ARBA00004294"/>
    </source>
</evidence>
<dbReference type="Gene3D" id="1.20.120.550">
    <property type="entry name" value="Membrane associated eicosanoid/glutathione metabolism-like domain"/>
    <property type="match status" value="1"/>
</dbReference>
<keyword evidence="13 17" id="KW-0472">Membrane</keyword>
<comment type="catalytic activity">
    <reaction evidence="16">
        <text>RX + glutathione = an S-substituted glutathione + a halide anion + H(+)</text>
        <dbReference type="Rhea" id="RHEA:16437"/>
        <dbReference type="ChEBI" id="CHEBI:15378"/>
        <dbReference type="ChEBI" id="CHEBI:16042"/>
        <dbReference type="ChEBI" id="CHEBI:17792"/>
        <dbReference type="ChEBI" id="CHEBI:57925"/>
        <dbReference type="ChEBI" id="CHEBI:90779"/>
        <dbReference type="EC" id="2.5.1.18"/>
    </reaction>
    <physiologicalReaction direction="left-to-right" evidence="16">
        <dbReference type="Rhea" id="RHEA:16438"/>
    </physiologicalReaction>
</comment>
<keyword evidence="7 17" id="KW-0812">Transmembrane</keyword>
<dbReference type="InterPro" id="IPR001129">
    <property type="entry name" value="Membr-assoc_MAPEG"/>
</dbReference>
<evidence type="ECO:0000256" key="9">
    <source>
        <dbReference type="ARBA" id="ARBA00022824"/>
    </source>
</evidence>
<dbReference type="Pfam" id="PF01124">
    <property type="entry name" value="MAPEG"/>
    <property type="match status" value="1"/>
</dbReference>
<dbReference type="GO" id="GO:0005789">
    <property type="term" value="C:endoplasmic reticulum membrane"/>
    <property type="evidence" value="ECO:0007669"/>
    <property type="project" value="UniProtKB-SubCell"/>
</dbReference>
<keyword evidence="12" id="KW-0496">Mitochondrion</keyword>
<evidence type="ECO:0000256" key="6">
    <source>
        <dbReference type="ARBA" id="ARBA00022679"/>
    </source>
</evidence>
<keyword evidence="8" id="KW-1000">Mitochondrion outer membrane</keyword>
<dbReference type="OrthoDB" id="193139at2759"/>
<keyword evidence="9" id="KW-0256">Endoplasmic reticulum</keyword>
<keyword evidence="18" id="KW-1185">Reference proteome</keyword>
<comment type="function">
    <text evidence="1">Conjugation of reduced glutathione to a wide number of exogenous and endogenous hydrophobic electrophiles.</text>
</comment>
<evidence type="ECO:0000256" key="17">
    <source>
        <dbReference type="SAM" id="Phobius"/>
    </source>
</evidence>
<evidence type="ECO:0000313" key="19">
    <source>
        <dbReference type="RefSeq" id="XP_047740586.1"/>
    </source>
</evidence>
<dbReference type="GeneID" id="108677716"/>
<evidence type="ECO:0000256" key="11">
    <source>
        <dbReference type="ARBA" id="ARBA00022990"/>
    </source>
</evidence>
<evidence type="ECO:0000256" key="15">
    <source>
        <dbReference type="ARBA" id="ARBA00039397"/>
    </source>
</evidence>
<evidence type="ECO:0000256" key="13">
    <source>
        <dbReference type="ARBA" id="ARBA00023136"/>
    </source>
</evidence>
<evidence type="ECO:0000256" key="3">
    <source>
        <dbReference type="ARBA" id="ARBA00004477"/>
    </source>
</evidence>
<feature type="transmembrane region" description="Helical" evidence="17">
    <location>
        <begin position="76"/>
        <end position="103"/>
    </location>
</feature>
<dbReference type="Proteomes" id="UP000694843">
    <property type="component" value="Unplaced"/>
</dbReference>
<keyword evidence="10 17" id="KW-1133">Transmembrane helix</keyword>
<proteinExistence type="inferred from homology"/>
<evidence type="ECO:0000256" key="12">
    <source>
        <dbReference type="ARBA" id="ARBA00023128"/>
    </source>
</evidence>